<dbReference type="SUPFAM" id="SSF55073">
    <property type="entry name" value="Nucleotide cyclase"/>
    <property type="match status" value="1"/>
</dbReference>
<feature type="region of interest" description="Disordered" evidence="3">
    <location>
        <begin position="408"/>
        <end position="427"/>
    </location>
</feature>
<dbReference type="PANTHER" id="PTHR45138">
    <property type="entry name" value="REGULATORY COMPONENTS OF SENSORY TRANSDUCTION SYSTEM"/>
    <property type="match status" value="1"/>
</dbReference>
<dbReference type="EMBL" id="CP096574">
    <property type="protein sequence ID" value="UPU36542.1"/>
    <property type="molecule type" value="Genomic_DNA"/>
</dbReference>
<dbReference type="Gene3D" id="3.30.70.270">
    <property type="match status" value="1"/>
</dbReference>
<organism evidence="6 8">
    <name type="scientific">Geomonas paludis</name>
    <dbReference type="NCBI Taxonomy" id="2740185"/>
    <lineage>
        <taxon>Bacteria</taxon>
        <taxon>Pseudomonadati</taxon>
        <taxon>Thermodesulfobacteriota</taxon>
        <taxon>Desulfuromonadia</taxon>
        <taxon>Geobacterales</taxon>
        <taxon>Geobacteraceae</taxon>
        <taxon>Geomonas</taxon>
    </lineage>
</organism>
<keyword evidence="7" id="KW-0808">Transferase</keyword>
<dbReference type="Proteomes" id="UP000831485">
    <property type="component" value="Chromosome"/>
</dbReference>
<dbReference type="GO" id="GO:1902201">
    <property type="term" value="P:negative regulation of bacterial-type flagellum-dependent cell motility"/>
    <property type="evidence" value="ECO:0007669"/>
    <property type="project" value="TreeGrafter"/>
</dbReference>
<evidence type="ECO:0000256" key="4">
    <source>
        <dbReference type="SAM" id="Phobius"/>
    </source>
</evidence>
<keyword evidence="4" id="KW-0812">Transmembrane</keyword>
<feature type="transmembrane region" description="Helical" evidence="4">
    <location>
        <begin position="142"/>
        <end position="159"/>
    </location>
</feature>
<dbReference type="GO" id="GO:0043709">
    <property type="term" value="P:cell adhesion involved in single-species biofilm formation"/>
    <property type="evidence" value="ECO:0007669"/>
    <property type="project" value="TreeGrafter"/>
</dbReference>
<evidence type="ECO:0000256" key="2">
    <source>
        <dbReference type="ARBA" id="ARBA00034247"/>
    </source>
</evidence>
<dbReference type="InterPro" id="IPR000160">
    <property type="entry name" value="GGDEF_dom"/>
</dbReference>
<feature type="domain" description="GGDEF" evidence="5">
    <location>
        <begin position="275"/>
        <end position="412"/>
    </location>
</feature>
<dbReference type="EC" id="2.7.7.65" evidence="1"/>
<evidence type="ECO:0000256" key="1">
    <source>
        <dbReference type="ARBA" id="ARBA00012528"/>
    </source>
</evidence>
<feature type="transmembrane region" description="Helical" evidence="4">
    <location>
        <begin position="166"/>
        <end position="185"/>
    </location>
</feature>
<comment type="catalytic activity">
    <reaction evidence="2">
        <text>2 GTP = 3',3'-c-di-GMP + 2 diphosphate</text>
        <dbReference type="Rhea" id="RHEA:24898"/>
        <dbReference type="ChEBI" id="CHEBI:33019"/>
        <dbReference type="ChEBI" id="CHEBI:37565"/>
        <dbReference type="ChEBI" id="CHEBI:58805"/>
        <dbReference type="EC" id="2.7.7.65"/>
    </reaction>
</comment>
<feature type="transmembrane region" description="Helical" evidence="4">
    <location>
        <begin position="117"/>
        <end position="136"/>
    </location>
</feature>
<keyword evidence="7" id="KW-0548">Nucleotidyltransferase</keyword>
<feature type="transmembrane region" description="Helical" evidence="4">
    <location>
        <begin position="87"/>
        <end position="105"/>
    </location>
</feature>
<keyword evidence="9" id="KW-1185">Reference proteome</keyword>
<evidence type="ECO:0000313" key="8">
    <source>
        <dbReference type="Proteomes" id="UP000568888"/>
    </source>
</evidence>
<feature type="transmembrane region" description="Helical" evidence="4">
    <location>
        <begin position="191"/>
        <end position="209"/>
    </location>
</feature>
<name>A0A6V8N096_9BACT</name>
<sequence>MHNIDINVNVMTPGPEMEMVQKAREALGEGGLKSVRFPQPLESAFDEYYRDKTLKHVRVALLTGFILYAVFGLVDGLLLPADRAHMWFIRYAVVCPTVLVGLAYTYCPPLRRFMQPVVSLVMLVGSLGIVSMVYYDPTPTKNYYYSGLLLLIMGAFTFVSLRLRYAVCWAVATTLAYEAVAIYVNHTDLTILIQNSFSIIATIIIGAFSNSLMENYLRRDFLNTNLLEHENRQLQNATLELRRLSISDPLTGLGNRRHFEVMLDQEWQRAVRSESPIALIFLDIDFFKNFNDNYGHQAGDNCLKLVAQELGRFARRPGDTAARYGGEEFVLLLSGIGLADAATIAKACRNAVEALGIPHSHSPVAGVVTVSAGVAAMIPDLDADRQQLVEAADRALYRAKLKGRNTVVASKRETDQTARQVYPQAVS</sequence>
<dbReference type="SMART" id="SM00267">
    <property type="entry name" value="GGDEF"/>
    <property type="match status" value="1"/>
</dbReference>
<dbReference type="InterPro" id="IPR043128">
    <property type="entry name" value="Rev_trsase/Diguanyl_cyclase"/>
</dbReference>
<evidence type="ECO:0000313" key="7">
    <source>
        <dbReference type="EMBL" id="UPU36542.1"/>
    </source>
</evidence>
<evidence type="ECO:0000256" key="3">
    <source>
        <dbReference type="SAM" id="MobiDB-lite"/>
    </source>
</evidence>
<dbReference type="GO" id="GO:0052621">
    <property type="term" value="F:diguanylate cyclase activity"/>
    <property type="evidence" value="ECO:0007669"/>
    <property type="project" value="UniProtKB-EC"/>
</dbReference>
<dbReference type="AlphaFoldDB" id="A0A6V8N096"/>
<dbReference type="PROSITE" id="PS50887">
    <property type="entry name" value="GGDEF"/>
    <property type="match status" value="1"/>
</dbReference>
<dbReference type="Proteomes" id="UP000568888">
    <property type="component" value="Unassembled WGS sequence"/>
</dbReference>
<dbReference type="EMBL" id="BLXY01000008">
    <property type="protein sequence ID" value="GFO65277.1"/>
    <property type="molecule type" value="Genomic_DNA"/>
</dbReference>
<dbReference type="FunFam" id="3.30.70.270:FF:000001">
    <property type="entry name" value="Diguanylate cyclase domain protein"/>
    <property type="match status" value="1"/>
</dbReference>
<dbReference type="RefSeq" id="WP_183349204.1">
    <property type="nucleotide sequence ID" value="NZ_BLXY01000008.1"/>
</dbReference>
<dbReference type="Pfam" id="PF00990">
    <property type="entry name" value="GGDEF"/>
    <property type="match status" value="1"/>
</dbReference>
<keyword evidence="4" id="KW-0472">Membrane</keyword>
<gene>
    <name evidence="6" type="ORF">GMPD_31960</name>
    <name evidence="7" type="ORF">M1B72_02235</name>
</gene>
<dbReference type="CDD" id="cd01949">
    <property type="entry name" value="GGDEF"/>
    <property type="match status" value="1"/>
</dbReference>
<evidence type="ECO:0000313" key="6">
    <source>
        <dbReference type="EMBL" id="GFO65277.1"/>
    </source>
</evidence>
<dbReference type="PANTHER" id="PTHR45138:SF9">
    <property type="entry name" value="DIGUANYLATE CYCLASE DGCM-RELATED"/>
    <property type="match status" value="1"/>
</dbReference>
<keyword evidence="4" id="KW-1133">Transmembrane helix</keyword>
<protein>
    <recommendedName>
        <fullName evidence="1">diguanylate cyclase</fullName>
        <ecNumber evidence="1">2.7.7.65</ecNumber>
    </recommendedName>
</protein>
<dbReference type="InterPro" id="IPR050469">
    <property type="entry name" value="Diguanylate_Cyclase"/>
</dbReference>
<feature type="transmembrane region" description="Helical" evidence="4">
    <location>
        <begin position="59"/>
        <end position="81"/>
    </location>
</feature>
<reference evidence="8" key="1">
    <citation type="submission" date="2020-06" db="EMBL/GenBank/DDBJ databases">
        <title>Draft genomic sequecing of Geomonas sp. Red736.</title>
        <authorList>
            <person name="Itoh H."/>
            <person name="Xu Z.X."/>
            <person name="Ushijima N."/>
            <person name="Masuda Y."/>
            <person name="Shiratori Y."/>
            <person name="Senoo K."/>
        </authorList>
    </citation>
    <scope>NUCLEOTIDE SEQUENCE [LARGE SCALE GENOMIC DNA]</scope>
    <source>
        <strain evidence="8">Red736</strain>
    </source>
</reference>
<dbReference type="GO" id="GO:0005886">
    <property type="term" value="C:plasma membrane"/>
    <property type="evidence" value="ECO:0007669"/>
    <property type="project" value="TreeGrafter"/>
</dbReference>
<reference evidence="7" key="3">
    <citation type="submission" date="2022-04" db="EMBL/GenBank/DDBJ databases">
        <authorList>
            <person name="Liu G."/>
        </authorList>
    </citation>
    <scope>NUCLEOTIDE SEQUENCE</scope>
    <source>
        <strain evidence="7">RG22</strain>
    </source>
</reference>
<dbReference type="NCBIfam" id="TIGR00254">
    <property type="entry name" value="GGDEF"/>
    <property type="match status" value="1"/>
</dbReference>
<evidence type="ECO:0000259" key="5">
    <source>
        <dbReference type="PROSITE" id="PS50887"/>
    </source>
</evidence>
<accession>A0A6V8N096</accession>
<proteinExistence type="predicted"/>
<dbReference type="InterPro" id="IPR029787">
    <property type="entry name" value="Nucleotide_cyclase"/>
</dbReference>
<evidence type="ECO:0000313" key="9">
    <source>
        <dbReference type="Proteomes" id="UP000831485"/>
    </source>
</evidence>
<reference evidence="6" key="2">
    <citation type="journal article" date="2021" name="Int. J. Syst. Evol. Microbiol.">
        <title>Geomonas silvestris sp. nov., Geomonas paludis sp. nov. and Geomonas limicola sp. nov., isolated from terrestrial environments, and emended description of the genus Geomonas.</title>
        <authorList>
            <person name="Itoh H."/>
            <person name="Xu Z."/>
            <person name="Masuda Y."/>
            <person name="Ushijima N."/>
            <person name="Hayakawa C."/>
            <person name="Shiratori Y."/>
            <person name="Senoo K."/>
        </authorList>
    </citation>
    <scope>NUCLEOTIDE SEQUENCE</scope>
    <source>
        <strain evidence="6">Red736</strain>
    </source>
</reference>